<dbReference type="InterPro" id="IPR050863">
    <property type="entry name" value="CenT-Element_Derived"/>
</dbReference>
<reference evidence="5" key="2">
    <citation type="submission" date="2015-01" db="EMBL/GenBank/DDBJ databases">
        <title>Evolutionary Origins and Diversification of the Mycorrhizal Mutualists.</title>
        <authorList>
            <consortium name="DOE Joint Genome Institute"/>
            <consortium name="Mycorrhizal Genomics Consortium"/>
            <person name="Kohler A."/>
            <person name="Kuo A."/>
            <person name="Nagy L.G."/>
            <person name="Floudas D."/>
            <person name="Copeland A."/>
            <person name="Barry K.W."/>
            <person name="Cichocki N."/>
            <person name="Veneault-Fourrey C."/>
            <person name="LaButti K."/>
            <person name="Lindquist E.A."/>
            <person name="Lipzen A."/>
            <person name="Lundell T."/>
            <person name="Morin E."/>
            <person name="Murat C."/>
            <person name="Riley R."/>
            <person name="Ohm R."/>
            <person name="Sun H."/>
            <person name="Tunlid A."/>
            <person name="Henrissat B."/>
            <person name="Grigoriev I.V."/>
            <person name="Hibbett D.S."/>
            <person name="Martin F."/>
        </authorList>
    </citation>
    <scope>NUCLEOTIDE SEQUENCE [LARGE SCALE GENOMIC DNA]</scope>
    <source>
        <strain evidence="5">Ve08.2h10</strain>
    </source>
</reference>
<reference evidence="4 5" key="1">
    <citation type="submission" date="2014-04" db="EMBL/GenBank/DDBJ databases">
        <authorList>
            <consortium name="DOE Joint Genome Institute"/>
            <person name="Kuo A."/>
            <person name="Kohler A."/>
            <person name="Jargeat P."/>
            <person name="Nagy L.G."/>
            <person name="Floudas D."/>
            <person name="Copeland A."/>
            <person name="Barry K.W."/>
            <person name="Cichocki N."/>
            <person name="Veneault-Fourrey C."/>
            <person name="LaButti K."/>
            <person name="Lindquist E.A."/>
            <person name="Lipzen A."/>
            <person name="Lundell T."/>
            <person name="Morin E."/>
            <person name="Murat C."/>
            <person name="Sun H."/>
            <person name="Tunlid A."/>
            <person name="Henrissat B."/>
            <person name="Grigoriev I.V."/>
            <person name="Hibbett D.S."/>
            <person name="Martin F."/>
            <person name="Nordberg H.P."/>
            <person name="Cantor M.N."/>
            <person name="Hua S.X."/>
        </authorList>
    </citation>
    <scope>NUCLEOTIDE SEQUENCE [LARGE SCALE GENOMIC DNA]</scope>
    <source>
        <strain evidence="4 5">Ve08.2h10</strain>
    </source>
</reference>
<dbReference type="Gene3D" id="1.10.10.60">
    <property type="entry name" value="Homeodomain-like"/>
    <property type="match status" value="1"/>
</dbReference>
<dbReference type="InterPro" id="IPR006600">
    <property type="entry name" value="HTH_CenpB_DNA-bd_dom"/>
</dbReference>
<dbReference type="Pfam" id="PF03221">
    <property type="entry name" value="HTH_Tnp_Tc5"/>
    <property type="match status" value="1"/>
</dbReference>
<feature type="domain" description="HTH CENPB-type" evidence="3">
    <location>
        <begin position="125"/>
        <end position="199"/>
    </location>
</feature>
<dbReference type="PANTHER" id="PTHR19303:SF73">
    <property type="entry name" value="PROTEIN PDC2"/>
    <property type="match status" value="1"/>
</dbReference>
<dbReference type="InParanoid" id="A0A0D0BXY7"/>
<evidence type="ECO:0000313" key="4">
    <source>
        <dbReference type="EMBL" id="KIK76027.1"/>
    </source>
</evidence>
<dbReference type="PROSITE" id="PS51253">
    <property type="entry name" value="HTH_CENPB"/>
    <property type="match status" value="1"/>
</dbReference>
<dbReference type="HOGENOM" id="CLU_018294_7_4_1"/>
<keyword evidence="1" id="KW-0238">DNA-binding</keyword>
<evidence type="ECO:0000259" key="3">
    <source>
        <dbReference type="PROSITE" id="PS51253"/>
    </source>
</evidence>
<dbReference type="Proteomes" id="UP000054538">
    <property type="component" value="Unassembled WGS sequence"/>
</dbReference>
<proteinExistence type="predicted"/>
<evidence type="ECO:0000256" key="1">
    <source>
        <dbReference type="ARBA" id="ARBA00023125"/>
    </source>
</evidence>
<dbReference type="OrthoDB" id="2683356at2759"/>
<name>A0A0D0BXY7_9AGAM</name>
<feature type="region of interest" description="Disordered" evidence="2">
    <location>
        <begin position="37"/>
        <end position="58"/>
    </location>
</feature>
<dbReference type="AlphaFoldDB" id="A0A0D0BXY7"/>
<protein>
    <recommendedName>
        <fullName evidence="3">HTH CENPB-type domain-containing protein</fullName>
    </recommendedName>
</protein>
<gene>
    <name evidence="4" type="ORF">PAXRUDRAFT_171064</name>
</gene>
<keyword evidence="5" id="KW-1185">Reference proteome</keyword>
<dbReference type="EMBL" id="KN827715">
    <property type="protein sequence ID" value="KIK76027.1"/>
    <property type="molecule type" value="Genomic_DNA"/>
</dbReference>
<dbReference type="InterPro" id="IPR009057">
    <property type="entry name" value="Homeodomain-like_sf"/>
</dbReference>
<dbReference type="GO" id="GO:0003677">
    <property type="term" value="F:DNA binding"/>
    <property type="evidence" value="ECO:0007669"/>
    <property type="project" value="UniProtKB-KW"/>
</dbReference>
<dbReference type="GO" id="GO:0005634">
    <property type="term" value="C:nucleus"/>
    <property type="evidence" value="ECO:0007669"/>
    <property type="project" value="TreeGrafter"/>
</dbReference>
<dbReference type="PANTHER" id="PTHR19303">
    <property type="entry name" value="TRANSPOSON"/>
    <property type="match status" value="1"/>
</dbReference>
<organism evidence="4 5">
    <name type="scientific">Paxillus rubicundulus Ve08.2h10</name>
    <dbReference type="NCBI Taxonomy" id="930991"/>
    <lineage>
        <taxon>Eukaryota</taxon>
        <taxon>Fungi</taxon>
        <taxon>Dikarya</taxon>
        <taxon>Basidiomycota</taxon>
        <taxon>Agaricomycotina</taxon>
        <taxon>Agaricomycetes</taxon>
        <taxon>Agaricomycetidae</taxon>
        <taxon>Boletales</taxon>
        <taxon>Paxilineae</taxon>
        <taxon>Paxillaceae</taxon>
        <taxon>Paxillus</taxon>
    </lineage>
</organism>
<feature type="non-terminal residue" evidence="4">
    <location>
        <position position="244"/>
    </location>
</feature>
<evidence type="ECO:0000313" key="5">
    <source>
        <dbReference type="Proteomes" id="UP000054538"/>
    </source>
</evidence>
<dbReference type="SUPFAM" id="SSF46689">
    <property type="entry name" value="Homeodomain-like"/>
    <property type="match status" value="1"/>
</dbReference>
<accession>A0A0D0BXY7</accession>
<evidence type="ECO:0000256" key="2">
    <source>
        <dbReference type="SAM" id="MobiDB-lite"/>
    </source>
</evidence>
<feature type="non-terminal residue" evidence="4">
    <location>
        <position position="1"/>
    </location>
</feature>
<sequence>EKLNQQEKSIVQKLMELAGGQAIACSKKRKCMVPKFSPTKTSADQVGRHRRQEEPQTKANATLAQRIEILNWYHTNGKNQSWTANHFNKIYPFLHLKQPKISDWLKHEASWRAEYEGTSAGVAHSVKRVRQTQHPKVTEMLDLWVSKAMADKLLLTGEVIRQKWKAFADRAGVPTDKCISLSEGWLSRYKVRNGLKQTKCHGEAASASPQTVYKERLCMQGLIKNGGYKLRDVFNADESRLFYA</sequence>